<evidence type="ECO:0000313" key="1">
    <source>
        <dbReference type="EMBL" id="MBL1379051.1"/>
    </source>
</evidence>
<organism evidence="1 2">
    <name type="scientific">Zobellella iuensis</name>
    <dbReference type="NCBI Taxonomy" id="2803811"/>
    <lineage>
        <taxon>Bacteria</taxon>
        <taxon>Pseudomonadati</taxon>
        <taxon>Pseudomonadota</taxon>
        <taxon>Gammaproteobacteria</taxon>
        <taxon>Aeromonadales</taxon>
        <taxon>Aeromonadaceae</taxon>
        <taxon>Zobellella</taxon>
    </lineage>
</organism>
<dbReference type="Proteomes" id="UP000638570">
    <property type="component" value="Unassembled WGS sequence"/>
</dbReference>
<sequence length="510" mass="56945">MNNITLAIRHLPRELRLLSQDGLYWLAVEHSVDAEILARQCLEALPAVQPCTLICADMPVEGLLAPLASHAGPAQLQLFELEAGQITLALRHFVSELKRLAGAHDGVILFMLPAASWGAFDTEAVMRWATELNDWLGKHRSKLLLVCHGPGWEEQPAALPAMAQRVRGLSRLYRQGDDVFFHLYHLHNALGMHLAQCHKLELRQTTFEACDASLLVSELVQVEDKERYLLLRTALEGLPQLSPNWVIFDTPAALWSAAADARAATLVLAIDDNRQIEALAQQLHAARSRGGKALKIAVRELSACLRHNERQLLLACGANMIIPSRTPAEHFLILLDGLQGQLWFRTSGIDIESLVRRLRTPRVRGLLSPREFLHQVDELYQARVTEICHQLLELPIRRMLTVEQCLGQLSLSRFGDVACILDGHLYLFLFTCRNDGLDAALAHICRLPWQDLFSDRRSLESPDALPRAALAQATAVPVLDDENDADESAPFGYSPVTEFAPRRVTLKRAI</sequence>
<proteinExistence type="predicted"/>
<protein>
    <recommendedName>
        <fullName evidence="3">Cellulose biosynthesis protein BcsE</fullName>
    </recommendedName>
</protein>
<gene>
    <name evidence="1" type="ORF">JKV55_17230</name>
</gene>
<accession>A0ABS1QX84</accession>
<dbReference type="Pfam" id="PF10995">
    <property type="entry name" value="CBP_BcsE"/>
    <property type="match status" value="1"/>
</dbReference>
<dbReference type="EMBL" id="JAERTZ010000030">
    <property type="protein sequence ID" value="MBL1379051.1"/>
    <property type="molecule type" value="Genomic_DNA"/>
</dbReference>
<name>A0ABS1QX84_9GAMM</name>
<comment type="caution">
    <text evidence="1">The sequence shown here is derived from an EMBL/GenBank/DDBJ whole genome shotgun (WGS) entry which is preliminary data.</text>
</comment>
<evidence type="ECO:0008006" key="3">
    <source>
        <dbReference type="Google" id="ProtNLM"/>
    </source>
</evidence>
<evidence type="ECO:0000313" key="2">
    <source>
        <dbReference type="Proteomes" id="UP000638570"/>
    </source>
</evidence>
<dbReference type="InterPro" id="IPR017745">
    <property type="entry name" value="BcsE"/>
</dbReference>
<reference evidence="2" key="1">
    <citation type="submission" date="2021-01" db="EMBL/GenBank/DDBJ databases">
        <title>Genome public.</title>
        <authorList>
            <person name="Liu C."/>
            <person name="Sun Q."/>
        </authorList>
    </citation>
    <scope>NUCLEOTIDE SEQUENCE [LARGE SCALE GENOMIC DNA]</scope>
    <source>
        <strain evidence="2">CGMCC 1.18722</strain>
    </source>
</reference>
<keyword evidence="2" id="KW-1185">Reference proteome</keyword>
<dbReference type="RefSeq" id="WP_202088106.1">
    <property type="nucleotide sequence ID" value="NZ_JAERTZ010000030.1"/>
</dbReference>